<dbReference type="HAMAP" id="MF_00209">
    <property type="entry name" value="Inorganic_PPase"/>
    <property type="match status" value="1"/>
</dbReference>
<gene>
    <name evidence="7" type="primary">ppa</name>
    <name evidence="8" type="ORF">GWO12_12960</name>
</gene>
<protein>
    <recommendedName>
        <fullName evidence="7">Inorganic pyrophosphatase</fullName>
        <ecNumber evidence="7">3.6.1.1</ecNumber>
    </recommendedName>
    <alternativeName>
        <fullName evidence="7">Pyrophosphate phospho-hydrolase</fullName>
        <shortName evidence="7">PPase</shortName>
    </alternativeName>
</protein>
<feature type="binding site" evidence="7">
    <location>
        <position position="43"/>
    </location>
    <ligand>
        <name>substrate</name>
    </ligand>
</feature>
<keyword evidence="2 7" id="KW-0963">Cytoplasm</keyword>
<accession>A0AAE4Z991</accession>
<dbReference type="Gene3D" id="3.90.80.10">
    <property type="entry name" value="Inorganic pyrophosphatase"/>
    <property type="match status" value="1"/>
</dbReference>
<keyword evidence="5 7" id="KW-0460">Magnesium</keyword>
<evidence type="ECO:0000256" key="3">
    <source>
        <dbReference type="ARBA" id="ARBA00022723"/>
    </source>
</evidence>
<dbReference type="GO" id="GO:0006796">
    <property type="term" value="P:phosphate-containing compound metabolic process"/>
    <property type="evidence" value="ECO:0007669"/>
    <property type="project" value="InterPro"/>
</dbReference>
<dbReference type="Proteomes" id="UP000702544">
    <property type="component" value="Unassembled WGS sequence"/>
</dbReference>
<evidence type="ECO:0000256" key="2">
    <source>
        <dbReference type="ARBA" id="ARBA00022490"/>
    </source>
</evidence>
<comment type="subcellular location">
    <subcellularLocation>
        <location evidence="7">Cytoplasm</location>
    </subcellularLocation>
</comment>
<dbReference type="CDD" id="cd00412">
    <property type="entry name" value="pyrophosphatase"/>
    <property type="match status" value="1"/>
</dbReference>
<evidence type="ECO:0000256" key="1">
    <source>
        <dbReference type="ARBA" id="ARBA00001946"/>
    </source>
</evidence>
<name>A0AAE4Z991_9BACT</name>
<dbReference type="GO" id="GO:0000287">
    <property type="term" value="F:magnesium ion binding"/>
    <property type="evidence" value="ECO:0007669"/>
    <property type="project" value="UniProtKB-UniRule"/>
</dbReference>
<proteinExistence type="inferred from homology"/>
<reference evidence="8 9" key="1">
    <citation type="submission" date="2020-01" db="EMBL/GenBank/DDBJ databases">
        <title>Genomes assembled from Gulf of Kutch pelagic sediment metagenomes.</title>
        <authorList>
            <person name="Chandrashekar M."/>
            <person name="Mahajan M.S."/>
            <person name="Dave K.J."/>
            <person name="Vatsa P."/>
            <person name="Nathani N.M."/>
        </authorList>
    </citation>
    <scope>NUCLEOTIDE SEQUENCE [LARGE SCALE GENOMIC DNA]</scope>
    <source>
        <strain evidence="8">KS3-K002</strain>
    </source>
</reference>
<dbReference type="EC" id="3.6.1.1" evidence="7"/>
<comment type="similarity">
    <text evidence="7">Belongs to the PPase family.</text>
</comment>
<keyword evidence="4 7" id="KW-0378">Hydrolase</keyword>
<evidence type="ECO:0000256" key="4">
    <source>
        <dbReference type="ARBA" id="ARBA00022801"/>
    </source>
</evidence>
<comment type="caution">
    <text evidence="8">The sequence shown here is derived from an EMBL/GenBank/DDBJ whole genome shotgun (WGS) entry which is preliminary data.</text>
</comment>
<dbReference type="InterPro" id="IPR008162">
    <property type="entry name" value="Pyrophosphatase"/>
</dbReference>
<evidence type="ECO:0000313" key="8">
    <source>
        <dbReference type="EMBL" id="NIR75998.1"/>
    </source>
</evidence>
<dbReference type="EMBL" id="JAACAK010000112">
    <property type="protein sequence ID" value="NIR75998.1"/>
    <property type="molecule type" value="Genomic_DNA"/>
</dbReference>
<feature type="binding site" evidence="7">
    <location>
        <position position="29"/>
    </location>
    <ligand>
        <name>substrate</name>
    </ligand>
</feature>
<feature type="binding site" evidence="7">
    <location>
        <position position="70"/>
    </location>
    <ligand>
        <name>Mg(2+)</name>
        <dbReference type="ChEBI" id="CHEBI:18420"/>
        <label>1</label>
    </ligand>
</feature>
<sequence length="171" mass="19062">MSIEALNAGDRAPEIVNVVVEIPKGTRNKIEFDHELEVFRLDRVLHSPVSYPGDYGFIPGTLSPDGDPLDALVLVTDPTFTACVLSARPIAILMMTDEKGQDEKVLAVPDEDPRFEEVTDIDDLPAHLLKEVQYFFDNYKALEGKESAVLGWEHVGRAREVIVDAMQAFEH</sequence>
<evidence type="ECO:0000313" key="9">
    <source>
        <dbReference type="Proteomes" id="UP000702544"/>
    </source>
</evidence>
<dbReference type="PANTHER" id="PTHR10286">
    <property type="entry name" value="INORGANIC PYROPHOSPHATASE"/>
    <property type="match status" value="1"/>
</dbReference>
<comment type="cofactor">
    <cofactor evidence="1 7">
        <name>Mg(2+)</name>
        <dbReference type="ChEBI" id="CHEBI:18420"/>
    </cofactor>
</comment>
<dbReference type="GO" id="GO:0005737">
    <property type="term" value="C:cytoplasm"/>
    <property type="evidence" value="ECO:0007669"/>
    <property type="project" value="UniProtKB-SubCell"/>
</dbReference>
<keyword evidence="3 7" id="KW-0479">Metal-binding</keyword>
<evidence type="ECO:0000256" key="6">
    <source>
        <dbReference type="ARBA" id="ARBA00047820"/>
    </source>
</evidence>
<feature type="binding site" evidence="7">
    <location>
        <position position="65"/>
    </location>
    <ligand>
        <name>Mg(2+)</name>
        <dbReference type="ChEBI" id="CHEBI:18420"/>
        <label>1</label>
    </ligand>
</feature>
<comment type="subunit">
    <text evidence="7">Homohexamer.</text>
</comment>
<comment type="function">
    <text evidence="7">Catalyzes the hydrolysis of inorganic pyrophosphate (PPi) forming two phosphate ions.</text>
</comment>
<dbReference type="FunFam" id="3.90.80.10:FF:000003">
    <property type="entry name" value="Inorganic pyrophosphatase"/>
    <property type="match status" value="1"/>
</dbReference>
<feature type="binding site" evidence="7">
    <location>
        <position position="55"/>
    </location>
    <ligand>
        <name>substrate</name>
    </ligand>
</feature>
<organism evidence="8 9">
    <name type="scientific">Candidatus Kutchimonas denitrificans</name>
    <dbReference type="NCBI Taxonomy" id="3056748"/>
    <lineage>
        <taxon>Bacteria</taxon>
        <taxon>Pseudomonadati</taxon>
        <taxon>Gemmatimonadota</taxon>
        <taxon>Gemmatimonadia</taxon>
        <taxon>Candidatus Palauibacterales</taxon>
        <taxon>Candidatus Palauibacteraceae</taxon>
        <taxon>Candidatus Kutchimonas</taxon>
    </lineage>
</organism>
<dbReference type="SUPFAM" id="SSF50324">
    <property type="entry name" value="Inorganic pyrophosphatase"/>
    <property type="match status" value="1"/>
</dbReference>
<dbReference type="InterPro" id="IPR036649">
    <property type="entry name" value="Pyrophosphatase_sf"/>
</dbReference>
<dbReference type="PROSITE" id="PS00387">
    <property type="entry name" value="PPASE"/>
    <property type="match status" value="1"/>
</dbReference>
<evidence type="ECO:0000256" key="5">
    <source>
        <dbReference type="ARBA" id="ARBA00022842"/>
    </source>
</evidence>
<evidence type="ECO:0000256" key="7">
    <source>
        <dbReference type="HAMAP-Rule" id="MF_00209"/>
    </source>
</evidence>
<feature type="binding site" evidence="7">
    <location>
        <position position="139"/>
    </location>
    <ligand>
        <name>substrate</name>
    </ligand>
</feature>
<dbReference type="AlphaFoldDB" id="A0AAE4Z991"/>
<comment type="catalytic activity">
    <reaction evidence="6 7">
        <text>diphosphate + H2O = 2 phosphate + H(+)</text>
        <dbReference type="Rhea" id="RHEA:24576"/>
        <dbReference type="ChEBI" id="CHEBI:15377"/>
        <dbReference type="ChEBI" id="CHEBI:15378"/>
        <dbReference type="ChEBI" id="CHEBI:33019"/>
        <dbReference type="ChEBI" id="CHEBI:43474"/>
        <dbReference type="EC" id="3.6.1.1"/>
    </reaction>
</comment>
<feature type="binding site" evidence="7">
    <location>
        <position position="102"/>
    </location>
    <ligand>
        <name>Mg(2+)</name>
        <dbReference type="ChEBI" id="CHEBI:18420"/>
        <label>1</label>
    </ligand>
</feature>
<dbReference type="Pfam" id="PF00719">
    <property type="entry name" value="Pyrophosphatase"/>
    <property type="match status" value="1"/>
</dbReference>
<feature type="binding site" evidence="7">
    <location>
        <position position="70"/>
    </location>
    <ligand>
        <name>Mg(2+)</name>
        <dbReference type="ChEBI" id="CHEBI:18420"/>
        <label>2</label>
    </ligand>
</feature>
<dbReference type="GO" id="GO:0004427">
    <property type="term" value="F:inorganic diphosphate phosphatase activity"/>
    <property type="evidence" value="ECO:0007669"/>
    <property type="project" value="UniProtKB-UniRule"/>
</dbReference>